<dbReference type="OrthoDB" id="6514762at2759"/>
<feature type="compositionally biased region" description="Polar residues" evidence="1">
    <location>
        <begin position="182"/>
        <end position="231"/>
    </location>
</feature>
<sequence>MMIKVMLVGATLQGYYADVESRCQVFRVCATTDLTGKGFAFLCPNGTLFNQKFFVCDWYKNVDCSTSENFFSRNELFGTKMSLMSENDMMSMVQGMVDYTKQPQFNNQNVFNNGGFPFTNSQFPKQLGNTQSLINQNNGLSSFGNSNGQQQSSASNQGRSNVQIPQRGSDILSQPIFPSENARFTTPGQTTGVSGNVASNTPSTSAPPNNQNFNFNSGGAVTGQNNQQQQPTVYVSSLGEISTDPNLRFNPFTTAIVSTRTFDTLSSNVNPVSTSIPYNGQFNQITDNTQSKPNSNGGSFSAAQYQPSDGSNNRLTLQQEINHLGVSASDDKQSAAHGSSAPNTFATTNGQNSGSSDQSSQSLTAVYTGSGDLLSQTINQYGQVGQESSGQNPSLSVLVNSLGETVPVYTGEGNLLSQTIGQRGSTSQPGSPASGSQPSPQTSYYNQQTRVTSAPVASGSTSQQNVPKGEIVYSGEGNLLSQSIGQRTSQPQQAAQSSNSAQNTFSSQGGQTSSRPITSSVTSAVNRPSGGQSQGATSSVRQSGQSLPSTQSFGKTYQQPSTTRSSPNQGTSNGLNSSVRQTTKAIPSSRSFGQTYQQPSTARPGSNQGPAASTASSVRQTARTYQQPSTTNVRTNGAAQISSNGQTKTYNSQTSYSQKSSTGTTAVPYSPSVPPFRSTTTSTYTPTATSYNQHNGQSYKSPTSNQHSNVQSTFANNQFQVPAKEYLPSQDNTRTARTNEFSLGNYGATTKLSPAQNYAGNRANQQDSRQQFTYPVNQTDSKTFDTTNDLPNLDTDADPTKQNLINRDVTHIDKYLYRNHTEPTKNDSAESTVITSERNADIQLSSISIGDIFDLNRILLEGGKSEDITSEEIVSSSDQQEVTTEQPNSDSSDLKLNPIIVAPNGNALRNDDGASDDVEDSEVLHKFDESANLLFAGLQLSLFEEKEAQNDDINNELNDDIFRSQDEESEPKIRNPKDVYSSGGDLKQANSIKLIFERAKNRSNNFRVKLKSRQEAEDNTKRTVTLPPRTAEEKLVTILKPLLRNITATPRKYLEKNTKIGGFINNDLKYSVGEPRRRHSVAPRILFKNVKTIEDIERIATVIDKIDTGDEELTAETKLSNRIALPDANDKRKIDSTMTVSSIYPFHEIKDIDRAFHTPTTFVSQKNQQRPIKDHEVASSNQQSYAYPTSYNQQTSQQTYSTYNQRNSYPQYQQQQQQPHPIHYATIDNRPNPSQTTFQAPPLQSHYPASIQNNPQSHSTYHSVSNRYIPSAPSPIPVSLPSIPSSLPSIPSSLPSIPSTLPSIAHSSSQYPTQQARSFPTNQLPQTKSNEKVVVNIIPATGWYLNDANERQSYLDAVSRGLLSEQGVVYVNNVQSSQRQPNSNVQQVQGRSQIDIDEEAYFMGSTSYESPLNSVGKLPGDSDSVSGLFDSTASASSPTTGTGYRYEHPSRSFDV</sequence>
<proteinExistence type="predicted"/>
<dbReference type="PROSITE" id="PS50940">
    <property type="entry name" value="CHIT_BIND_II"/>
    <property type="match status" value="1"/>
</dbReference>
<feature type="compositionally biased region" description="Basic and acidic residues" evidence="1">
    <location>
        <begin position="963"/>
        <end position="977"/>
    </location>
</feature>
<dbReference type="Proteomes" id="UP001151699">
    <property type="component" value="Chromosome B"/>
</dbReference>
<dbReference type="SMART" id="SM00494">
    <property type="entry name" value="ChtBD2"/>
    <property type="match status" value="1"/>
</dbReference>
<feature type="region of interest" description="Disordered" evidence="1">
    <location>
        <begin position="963"/>
        <end position="982"/>
    </location>
</feature>
<feature type="compositionally biased region" description="Low complexity" evidence="1">
    <location>
        <begin position="424"/>
        <end position="443"/>
    </location>
</feature>
<dbReference type="Gene3D" id="2.170.140.10">
    <property type="entry name" value="Chitin binding domain"/>
    <property type="match status" value="1"/>
</dbReference>
<feature type="region of interest" description="Disordered" evidence="1">
    <location>
        <begin position="280"/>
        <end position="313"/>
    </location>
</feature>
<dbReference type="InterPro" id="IPR036508">
    <property type="entry name" value="Chitin-bd_dom_sf"/>
</dbReference>
<feature type="compositionally biased region" description="Polar residues" evidence="1">
    <location>
        <begin position="509"/>
        <end position="667"/>
    </location>
</feature>
<dbReference type="GO" id="GO:0008061">
    <property type="term" value="F:chitin binding"/>
    <property type="evidence" value="ECO:0007669"/>
    <property type="project" value="InterPro"/>
</dbReference>
<feature type="compositionally biased region" description="Low complexity" evidence="1">
    <location>
        <begin position="784"/>
        <end position="794"/>
    </location>
</feature>
<evidence type="ECO:0000259" key="2">
    <source>
        <dbReference type="PROSITE" id="PS50940"/>
    </source>
</evidence>
<feature type="compositionally biased region" description="Low complexity" evidence="1">
    <location>
        <begin position="1431"/>
        <end position="1443"/>
    </location>
</feature>
<evidence type="ECO:0000256" key="1">
    <source>
        <dbReference type="SAM" id="MobiDB-lite"/>
    </source>
</evidence>
<dbReference type="Pfam" id="PF01607">
    <property type="entry name" value="CBM_14"/>
    <property type="match status" value="1"/>
</dbReference>
<feature type="region of interest" description="Disordered" evidence="1">
    <location>
        <begin position="1412"/>
        <end position="1455"/>
    </location>
</feature>
<feature type="compositionally biased region" description="Basic and acidic residues" evidence="1">
    <location>
        <begin position="1445"/>
        <end position="1455"/>
    </location>
</feature>
<feature type="compositionally biased region" description="Low complexity" evidence="1">
    <location>
        <begin position="135"/>
        <end position="161"/>
    </location>
</feature>
<feature type="compositionally biased region" description="Low complexity" evidence="1">
    <location>
        <begin position="488"/>
        <end position="508"/>
    </location>
</feature>
<feature type="domain" description="Chitin-binding type-2" evidence="2">
    <location>
        <begin position="6"/>
        <end position="66"/>
    </location>
</feature>
<feature type="compositionally biased region" description="Polar residues" evidence="1">
    <location>
        <begin position="336"/>
        <end position="348"/>
    </location>
</feature>
<feature type="region of interest" description="Disordered" evidence="1">
    <location>
        <begin position="483"/>
        <end position="709"/>
    </location>
</feature>
<evidence type="ECO:0000313" key="4">
    <source>
        <dbReference type="Proteomes" id="UP001151699"/>
    </source>
</evidence>
<gene>
    <name evidence="3" type="ORF">Bhyg_09145</name>
</gene>
<dbReference type="InterPro" id="IPR002557">
    <property type="entry name" value="Chitin-bd_dom"/>
</dbReference>
<feature type="compositionally biased region" description="Polar residues" evidence="1">
    <location>
        <begin position="872"/>
        <end position="891"/>
    </location>
</feature>
<feature type="region of interest" description="Disordered" evidence="1">
    <location>
        <begin position="179"/>
        <end position="231"/>
    </location>
</feature>
<reference evidence="3" key="1">
    <citation type="submission" date="2022-07" db="EMBL/GenBank/DDBJ databases">
        <authorList>
            <person name="Trinca V."/>
            <person name="Uliana J.V.C."/>
            <person name="Torres T.T."/>
            <person name="Ward R.J."/>
            <person name="Monesi N."/>
        </authorList>
    </citation>
    <scope>NUCLEOTIDE SEQUENCE</scope>
    <source>
        <strain evidence="3">HSMRA1968</strain>
        <tissue evidence="3">Whole embryos</tissue>
    </source>
</reference>
<organism evidence="3 4">
    <name type="scientific">Pseudolycoriella hygida</name>
    <dbReference type="NCBI Taxonomy" id="35572"/>
    <lineage>
        <taxon>Eukaryota</taxon>
        <taxon>Metazoa</taxon>
        <taxon>Ecdysozoa</taxon>
        <taxon>Arthropoda</taxon>
        <taxon>Hexapoda</taxon>
        <taxon>Insecta</taxon>
        <taxon>Pterygota</taxon>
        <taxon>Neoptera</taxon>
        <taxon>Endopterygota</taxon>
        <taxon>Diptera</taxon>
        <taxon>Nematocera</taxon>
        <taxon>Sciaroidea</taxon>
        <taxon>Sciaridae</taxon>
        <taxon>Pseudolycoriella</taxon>
    </lineage>
</organism>
<dbReference type="GO" id="GO:0005576">
    <property type="term" value="C:extracellular region"/>
    <property type="evidence" value="ECO:0007669"/>
    <property type="project" value="InterPro"/>
</dbReference>
<feature type="region of interest" description="Disordered" evidence="1">
    <location>
        <begin position="1224"/>
        <end position="1264"/>
    </location>
</feature>
<keyword evidence="4" id="KW-1185">Reference proteome</keyword>
<feature type="compositionally biased region" description="Low complexity" evidence="1">
    <location>
        <begin position="1189"/>
        <end position="1202"/>
    </location>
</feature>
<feature type="region of interest" description="Disordered" evidence="1">
    <location>
        <begin position="776"/>
        <end position="800"/>
    </location>
</feature>
<protein>
    <recommendedName>
        <fullName evidence="2">Chitin-binding type-2 domain-containing protein</fullName>
    </recommendedName>
</protein>
<feature type="compositionally biased region" description="Polar residues" evidence="1">
    <location>
        <begin position="1229"/>
        <end position="1239"/>
    </location>
</feature>
<dbReference type="EMBL" id="WJQU01000002">
    <property type="protein sequence ID" value="KAJ6644178.1"/>
    <property type="molecule type" value="Genomic_DNA"/>
</dbReference>
<accession>A0A9Q0N5X9</accession>
<feature type="region of interest" description="Disordered" evidence="1">
    <location>
        <begin position="134"/>
        <end position="163"/>
    </location>
</feature>
<feature type="compositionally biased region" description="Low complexity" evidence="1">
    <location>
        <begin position="349"/>
        <end position="362"/>
    </location>
</feature>
<evidence type="ECO:0000313" key="3">
    <source>
        <dbReference type="EMBL" id="KAJ6644178.1"/>
    </source>
</evidence>
<feature type="region of interest" description="Disordered" evidence="1">
    <location>
        <begin position="1301"/>
        <end position="1324"/>
    </location>
</feature>
<dbReference type="SUPFAM" id="SSF57625">
    <property type="entry name" value="Invertebrate chitin-binding proteins"/>
    <property type="match status" value="1"/>
</dbReference>
<feature type="compositionally biased region" description="Polar residues" evidence="1">
    <location>
        <begin position="1178"/>
        <end position="1187"/>
    </location>
</feature>
<feature type="compositionally biased region" description="Polar residues" evidence="1">
    <location>
        <begin position="1250"/>
        <end position="1264"/>
    </location>
</feature>
<comment type="caution">
    <text evidence="3">The sequence shown here is derived from an EMBL/GenBank/DDBJ whole genome shotgun (WGS) entry which is preliminary data.</text>
</comment>
<feature type="compositionally biased region" description="Polar residues" evidence="1">
    <location>
        <begin position="1305"/>
        <end position="1324"/>
    </location>
</feature>
<feature type="region of interest" description="Disordered" evidence="1">
    <location>
        <begin position="418"/>
        <end position="467"/>
    </location>
</feature>
<feature type="region of interest" description="Disordered" evidence="1">
    <location>
        <begin position="328"/>
        <end position="362"/>
    </location>
</feature>
<name>A0A9Q0N5X9_9DIPT</name>
<feature type="compositionally biased region" description="Polar residues" evidence="1">
    <location>
        <begin position="691"/>
        <end position="709"/>
    </location>
</feature>
<feature type="compositionally biased region" description="Low complexity" evidence="1">
    <location>
        <begin position="678"/>
        <end position="690"/>
    </location>
</feature>
<feature type="region of interest" description="Disordered" evidence="1">
    <location>
        <begin position="1162"/>
        <end position="1202"/>
    </location>
</feature>
<feature type="region of interest" description="Disordered" evidence="1">
    <location>
        <begin position="868"/>
        <end position="897"/>
    </location>
</feature>